<dbReference type="EMBL" id="MLQM01000122">
    <property type="protein sequence ID" value="OHU99562.1"/>
    <property type="molecule type" value="Genomic_DNA"/>
</dbReference>
<evidence type="ECO:0000313" key="2">
    <source>
        <dbReference type="Proteomes" id="UP000179734"/>
    </source>
</evidence>
<organism evidence="1 2">
    <name type="scientific">Mycobacterium talmoniae</name>
    <dbReference type="NCBI Taxonomy" id="1858794"/>
    <lineage>
        <taxon>Bacteria</taxon>
        <taxon>Bacillati</taxon>
        <taxon>Actinomycetota</taxon>
        <taxon>Actinomycetes</taxon>
        <taxon>Mycobacteriales</taxon>
        <taxon>Mycobacteriaceae</taxon>
        <taxon>Mycobacterium</taxon>
    </lineage>
</organism>
<protein>
    <submittedName>
        <fullName evidence="1">Uncharacterized protein</fullName>
    </submittedName>
</protein>
<evidence type="ECO:0000313" key="1">
    <source>
        <dbReference type="EMBL" id="OHU99562.1"/>
    </source>
</evidence>
<dbReference type="RefSeq" id="WP_071028542.1">
    <property type="nucleotide sequence ID" value="NZ_MLQM01000122.1"/>
</dbReference>
<keyword evidence="2" id="KW-1185">Reference proteome</keyword>
<sequence length="457" mass="48742">MTVIPWEADYPETLVLAWPCIDGTVYIATMMERNGVVNAQPIWGNKVSTSERFALAQSPYDSTDVSPLLMSWTGMGLPTFEWLASSFIPEELAFIYSNTWKSPSDSDEGGPPISPVIGGPAILPVADSIYFAATAQDPTQALCFGYAPNDNSAILTLFETTDYLSVDTPALGLTPAGEIQIAFAGVDPNNYLTITQAIGPAPFSGELFTPAVTYPDQCIGGPTLVTTVNGYAAAYVNKSNFISLLYGVENLDPAKVNRVIYSATSWHAPAIATLNGVTYVAWIGTDDPTGNGFPTGQLNFADLGSLTAVNCPVGDTAQIEAGPRADEIATRMRRLRDITMSAEPSGRLLTALLAQHSTELGILFGAHSDLRRSVWDALQRFESTATSHQPFTDDTIAAAQKALQQLDTLAGPLLRESLRHAGDIVASLSNRTFVEGLAAASRSFPELEAPAHTGAQE</sequence>
<reference evidence="1 2" key="1">
    <citation type="submission" date="2016-10" db="EMBL/GenBank/DDBJ databases">
        <title>Genome sequence of Mycobacterium talmonii.</title>
        <authorList>
            <person name="Greninger A.L."/>
            <person name="Elliott B."/>
            <person name="Vasireddy S."/>
            <person name="Vasireddy R."/>
        </authorList>
    </citation>
    <scope>NUCLEOTIDE SEQUENCE [LARGE SCALE GENOMIC DNA]</scope>
    <source>
        <strain evidence="2">NE-TNMC-100812</strain>
    </source>
</reference>
<name>A0A1S1NIP4_9MYCO</name>
<dbReference type="AlphaFoldDB" id="A0A1S1NIP4"/>
<accession>A0A1S1NIP4</accession>
<gene>
    <name evidence="1" type="ORF">BKN37_19120</name>
</gene>
<comment type="caution">
    <text evidence="1">The sequence shown here is derived from an EMBL/GenBank/DDBJ whole genome shotgun (WGS) entry which is preliminary data.</text>
</comment>
<dbReference type="Proteomes" id="UP000179734">
    <property type="component" value="Unassembled WGS sequence"/>
</dbReference>
<proteinExistence type="predicted"/>